<dbReference type="AlphaFoldDB" id="A0A375D4Q4"/>
<dbReference type="InterPro" id="IPR039251">
    <property type="entry name" value="OXLD1"/>
</dbReference>
<proteinExistence type="predicted"/>
<reference evidence="3 4" key="1">
    <citation type="submission" date="2018-01" db="EMBL/GenBank/DDBJ databases">
        <authorList>
            <person name="Clerissi C."/>
        </authorList>
    </citation>
    <scope>NUCLEOTIDE SEQUENCE [LARGE SCALE GENOMIC DNA]</scope>
    <source>
        <strain evidence="3">Cupriavidus taiwanensis SWF 66322</strain>
        <plasmid evidence="4">cbm2636_mp</plasmid>
    </source>
</reference>
<dbReference type="PANTHER" id="PTHR21193">
    <property type="entry name" value="OXIDOREDUCTASE-LIKE DOMAIN-CONTAINING PROTEIN 1"/>
    <property type="match status" value="1"/>
</dbReference>
<gene>
    <name evidence="3" type="ORF">CBM2636_MP21893</name>
</gene>
<feature type="compositionally biased region" description="Basic and acidic residues" evidence="1">
    <location>
        <begin position="15"/>
        <end position="27"/>
    </location>
</feature>
<dbReference type="Proteomes" id="UP000254259">
    <property type="component" value="Plasmid CBM2636_mp"/>
</dbReference>
<feature type="domain" description="Oxidoreductase-like" evidence="2">
    <location>
        <begin position="18"/>
        <end position="58"/>
    </location>
</feature>
<geneLocation type="plasmid" evidence="4">
    <name>cbm2636_mp</name>
</geneLocation>
<organism evidence="3 4">
    <name type="scientific">Cupriavidus taiwanensis</name>
    <dbReference type="NCBI Taxonomy" id="164546"/>
    <lineage>
        <taxon>Bacteria</taxon>
        <taxon>Pseudomonadati</taxon>
        <taxon>Pseudomonadota</taxon>
        <taxon>Betaproteobacteria</taxon>
        <taxon>Burkholderiales</taxon>
        <taxon>Burkholderiaceae</taxon>
        <taxon>Cupriavidus</taxon>
    </lineage>
</organism>
<dbReference type="EMBL" id="LT984814">
    <property type="protein sequence ID" value="SPD69043.1"/>
    <property type="molecule type" value="Genomic_DNA"/>
</dbReference>
<dbReference type="Pfam" id="PF09791">
    <property type="entry name" value="Oxidored-like"/>
    <property type="match status" value="1"/>
</dbReference>
<dbReference type="PANTHER" id="PTHR21193:SF3">
    <property type="entry name" value="OXIDOREDUCTASE-LIKE DOMAIN-CONTAINING PROTEIN 1"/>
    <property type="match status" value="1"/>
</dbReference>
<evidence type="ECO:0000259" key="2">
    <source>
        <dbReference type="Pfam" id="PF09791"/>
    </source>
</evidence>
<accession>A0A375D4Q4</accession>
<sequence>MSPEVPVAGSTLTPDDPRPEPPERPADGECCGSGCDPCIFDYYYQELDRYREALRAWEARHAEDPAA</sequence>
<keyword evidence="3" id="KW-0614">Plasmid</keyword>
<evidence type="ECO:0000313" key="4">
    <source>
        <dbReference type="Proteomes" id="UP000254259"/>
    </source>
</evidence>
<name>A0A375D4Q4_9BURK</name>
<evidence type="ECO:0000256" key="1">
    <source>
        <dbReference type="SAM" id="MobiDB-lite"/>
    </source>
</evidence>
<feature type="region of interest" description="Disordered" evidence="1">
    <location>
        <begin position="1"/>
        <end position="28"/>
    </location>
</feature>
<evidence type="ECO:0000313" key="3">
    <source>
        <dbReference type="EMBL" id="SPD69043.1"/>
    </source>
</evidence>
<dbReference type="InterPro" id="IPR019180">
    <property type="entry name" value="Oxidoreductase-like_N"/>
</dbReference>
<protein>
    <recommendedName>
        <fullName evidence="2">Oxidoreductase-like domain-containing protein</fullName>
    </recommendedName>
</protein>